<organism evidence="1">
    <name type="scientific">Candidatus Nitrotoga fabula</name>
    <dbReference type="NCBI Taxonomy" id="2182327"/>
    <lineage>
        <taxon>Bacteria</taxon>
        <taxon>Pseudomonadati</taxon>
        <taxon>Pseudomonadota</taxon>
        <taxon>Betaproteobacteria</taxon>
        <taxon>Nitrosomonadales</taxon>
        <taxon>Gallionellaceae</taxon>
        <taxon>Candidatus Nitrotoga</taxon>
    </lineage>
</organism>
<evidence type="ECO:0000313" key="1">
    <source>
        <dbReference type="EMBL" id="SPS05298.1"/>
    </source>
</evidence>
<dbReference type="AlphaFoldDB" id="A0A2X0QUP7"/>
<reference evidence="1" key="1">
    <citation type="submission" date="2018-05" db="EMBL/GenBank/DDBJ databases">
        <authorList>
            <person name="Lanie J.A."/>
            <person name="Ng W.-L."/>
            <person name="Kazmierczak K.M."/>
            <person name="Andrzejewski T.M."/>
            <person name="Davidsen T.M."/>
            <person name="Wayne K.J."/>
            <person name="Tettelin H."/>
            <person name="Glass J.I."/>
            <person name="Rusch D."/>
            <person name="Podicherti R."/>
            <person name="Tsui H.-C.T."/>
            <person name="Winkler M.E."/>
        </authorList>
    </citation>
    <scope>NUCLEOTIDE SEQUENCE</scope>
    <source>
        <strain evidence="1">KNB</strain>
    </source>
</reference>
<proteinExistence type="predicted"/>
<gene>
    <name evidence="1" type="ORF">NITFAB_0888</name>
</gene>
<sequence>MAVSRSDLMGSVKSRVLQVSKFGG</sequence>
<name>A0A2X0QUP7_9PROT</name>
<accession>A0A2X0QUP7</accession>
<protein>
    <submittedName>
        <fullName evidence="1">Uncharacterized protein</fullName>
    </submittedName>
</protein>
<dbReference type="EMBL" id="LS423452">
    <property type="protein sequence ID" value="SPS05298.1"/>
    <property type="molecule type" value="Genomic_DNA"/>
</dbReference>